<sequence length="608" mass="69451">MTAEDSIQDVCIDKPRCRLCQFLVQDGEIVVAALDDDHATSPFQFRRHTTHEDETGTYFHMCCDSRCMSKSRRVPCFHRDCYSVKLLPISSNFLAATDYAFSPPIRFEPERQQRIIRTLARNLGLGFLRQLPRELCYIVAGYLYRQWAAIACQDVARHLYPSNSMINLTQDVYATYVTIEGISYLQSLQNSPLGNDAKGHRILDAPQGHTIRVIYVAYDHVGIRNIYFELPRRDDRCNSSLDCCGLWWKQLTRDFGLVRIVAQSDGLKIRRLLDSTDPPVSRSGSLLDQAWPTPGLSCRLIDLDTCGSAEGLPDNLRMSFVDCNTPGTNGYSAAISGFHILKMYAHGLDTTTQFDLDLDYDASAVLWMYMPIDADEYLVQVWAVKHAESGFLGFMLYSSQGRAVMFGSYNVHPGLRLQFHLIYRTTRSPSRIYINDWDPLCDDKRIKYLGIESANDEDSVPENIDPRYRETYPPSIRPSSSPPYTQYNELWYYTNCRLENVVGIACCIDKGVSHKPIMGILIHYGDGRRACVGQYRFDWALDLLAVDTSRTLRIGLGKTRKNLPYAASLRFHEEAAPTCNTASWIDLPWHGKLEWWFSLRQCKLCHSD</sequence>
<dbReference type="KEGG" id="mbrn:26246483"/>
<proteinExistence type="predicted"/>
<dbReference type="EMBL" id="CP058935">
    <property type="protein sequence ID" value="QLI70147.1"/>
    <property type="molecule type" value="Genomic_DNA"/>
</dbReference>
<protein>
    <submittedName>
        <fullName evidence="2">Uncharacterized protein</fullName>
    </submittedName>
</protein>
<reference evidence="2 3" key="1">
    <citation type="submission" date="2020-07" db="EMBL/GenBank/DDBJ databases">
        <title>Telomere length de novo assembly of all 7 chromosomes of the fungus, Metarhizium brunneum, using a novel assembly pipeline.</title>
        <authorList>
            <person name="Saud z."/>
            <person name="Kortsinoglou A."/>
            <person name="Kouvelis V.N."/>
            <person name="Butt T.M."/>
        </authorList>
    </citation>
    <scope>NUCLEOTIDE SEQUENCE [LARGE SCALE GENOMIC DNA]</scope>
    <source>
        <strain evidence="2 3">4556</strain>
    </source>
</reference>
<organism evidence="2 3">
    <name type="scientific">Metarhizium brunneum</name>
    <dbReference type="NCBI Taxonomy" id="500148"/>
    <lineage>
        <taxon>Eukaryota</taxon>
        <taxon>Fungi</taxon>
        <taxon>Dikarya</taxon>
        <taxon>Ascomycota</taxon>
        <taxon>Pezizomycotina</taxon>
        <taxon>Sordariomycetes</taxon>
        <taxon>Hypocreomycetidae</taxon>
        <taxon>Hypocreales</taxon>
        <taxon>Clavicipitaceae</taxon>
        <taxon>Metarhizium</taxon>
    </lineage>
</organism>
<evidence type="ECO:0000256" key="1">
    <source>
        <dbReference type="SAM" id="MobiDB-lite"/>
    </source>
</evidence>
<accession>A0A7D5Z667</accession>
<evidence type="ECO:0000313" key="2">
    <source>
        <dbReference type="EMBL" id="QLI70147.1"/>
    </source>
</evidence>
<keyword evidence="3" id="KW-1185">Reference proteome</keyword>
<dbReference type="Proteomes" id="UP000510686">
    <property type="component" value="Chromosome 4"/>
</dbReference>
<gene>
    <name evidence="2" type="ORF">G6M90_00g070680</name>
</gene>
<dbReference type="GeneID" id="26246483"/>
<name>A0A7D5Z667_9HYPO</name>
<dbReference type="AlphaFoldDB" id="A0A7D5Z667"/>
<dbReference type="OrthoDB" id="4932032at2759"/>
<feature type="region of interest" description="Disordered" evidence="1">
    <location>
        <begin position="457"/>
        <end position="480"/>
    </location>
</feature>
<dbReference type="RefSeq" id="XP_014540610.1">
    <property type="nucleotide sequence ID" value="XM_014685124.1"/>
</dbReference>
<evidence type="ECO:0000313" key="3">
    <source>
        <dbReference type="Proteomes" id="UP000510686"/>
    </source>
</evidence>